<keyword evidence="2" id="KW-1185">Reference proteome</keyword>
<accession>A0A0P1ACD3</accession>
<dbReference type="Proteomes" id="UP000054928">
    <property type="component" value="Unassembled WGS sequence"/>
</dbReference>
<dbReference type="AlphaFoldDB" id="A0A0P1ACD3"/>
<organism evidence="1 2">
    <name type="scientific">Plasmopara halstedii</name>
    <name type="common">Downy mildew of sunflower</name>
    <dbReference type="NCBI Taxonomy" id="4781"/>
    <lineage>
        <taxon>Eukaryota</taxon>
        <taxon>Sar</taxon>
        <taxon>Stramenopiles</taxon>
        <taxon>Oomycota</taxon>
        <taxon>Peronosporomycetes</taxon>
        <taxon>Peronosporales</taxon>
        <taxon>Peronosporaceae</taxon>
        <taxon>Plasmopara</taxon>
    </lineage>
</organism>
<evidence type="ECO:0000313" key="2">
    <source>
        <dbReference type="Proteomes" id="UP000054928"/>
    </source>
</evidence>
<dbReference type="EMBL" id="CCYD01000321">
    <property type="protein sequence ID" value="CEG38200.1"/>
    <property type="molecule type" value="Genomic_DNA"/>
</dbReference>
<dbReference type="RefSeq" id="XP_024574569.1">
    <property type="nucleotide sequence ID" value="XM_024723610.1"/>
</dbReference>
<dbReference type="GeneID" id="36403342"/>
<evidence type="ECO:0000313" key="1">
    <source>
        <dbReference type="EMBL" id="CEG38200.1"/>
    </source>
</evidence>
<reference evidence="2" key="1">
    <citation type="submission" date="2014-09" db="EMBL/GenBank/DDBJ databases">
        <authorList>
            <person name="Sharma Rahul"/>
            <person name="Thines Marco"/>
        </authorList>
    </citation>
    <scope>NUCLEOTIDE SEQUENCE [LARGE SCALE GENOMIC DNA]</scope>
</reference>
<proteinExistence type="predicted"/>
<sequence length="141" mass="15826">MTPEGLGAVTLVWRRSEAAGTSKNTSTQRMWGYRRPPKRRRLCTQKWAHVCSTSAEEAFVKCVVSKYELVVCDRFLVHKPREARARGLLLRILIAAIAADHLRGAITVFILLESLRTAADIPHPLTAFEIAEINRNASETN</sequence>
<protein>
    <submittedName>
        <fullName evidence="1">Uncharacterized protein</fullName>
    </submittedName>
</protein>
<name>A0A0P1ACD3_PLAHL</name>